<accession>T1GXY3</accession>
<evidence type="ECO:0000256" key="2">
    <source>
        <dbReference type="ARBA" id="ARBA00022679"/>
    </source>
</evidence>
<dbReference type="PANTHER" id="PTHR11783">
    <property type="entry name" value="SULFOTRANSFERASE SULT"/>
    <property type="match status" value="1"/>
</dbReference>
<dbReference type="OMA" id="HETNIMN"/>
<dbReference type="AlphaFoldDB" id="T1GXY3"/>
<dbReference type="InterPro" id="IPR000863">
    <property type="entry name" value="Sulfotransferase_dom"/>
</dbReference>
<proteinExistence type="inferred from homology"/>
<keyword evidence="2" id="KW-0808">Transferase</keyword>
<dbReference type="EnsemblMetazoa" id="MESCA008696-RA">
    <property type="protein sequence ID" value="MESCA008696-PA"/>
    <property type="gene ID" value="MESCA008696"/>
</dbReference>
<reference evidence="4" key="2">
    <citation type="submission" date="2015-06" db="UniProtKB">
        <authorList>
            <consortium name="EnsemblMetazoa"/>
        </authorList>
    </citation>
    <scope>IDENTIFICATION</scope>
</reference>
<dbReference type="SUPFAM" id="SSF52540">
    <property type="entry name" value="P-loop containing nucleoside triphosphate hydrolases"/>
    <property type="match status" value="1"/>
</dbReference>
<dbReference type="STRING" id="36166.T1GXY3"/>
<name>T1GXY3_MEGSC</name>
<dbReference type="HOGENOM" id="CLU_2139698_0_0_1"/>
<dbReference type="Pfam" id="PF00685">
    <property type="entry name" value="Sulfotransfer_1"/>
    <property type="match status" value="1"/>
</dbReference>
<evidence type="ECO:0000256" key="1">
    <source>
        <dbReference type="ARBA" id="ARBA00005771"/>
    </source>
</evidence>
<evidence type="ECO:0000313" key="4">
    <source>
        <dbReference type="EnsemblMetazoa" id="MESCA008696-PA"/>
    </source>
</evidence>
<dbReference type="GO" id="GO:0008146">
    <property type="term" value="F:sulfotransferase activity"/>
    <property type="evidence" value="ECO:0007669"/>
    <property type="project" value="InterPro"/>
</dbReference>
<evidence type="ECO:0000259" key="3">
    <source>
        <dbReference type="Pfam" id="PF00685"/>
    </source>
</evidence>
<organism evidence="4 5">
    <name type="scientific">Megaselia scalaris</name>
    <name type="common">Humpbacked fly</name>
    <name type="synonym">Phora scalaris</name>
    <dbReference type="NCBI Taxonomy" id="36166"/>
    <lineage>
        <taxon>Eukaryota</taxon>
        <taxon>Metazoa</taxon>
        <taxon>Ecdysozoa</taxon>
        <taxon>Arthropoda</taxon>
        <taxon>Hexapoda</taxon>
        <taxon>Insecta</taxon>
        <taxon>Pterygota</taxon>
        <taxon>Neoptera</taxon>
        <taxon>Endopterygota</taxon>
        <taxon>Diptera</taxon>
        <taxon>Brachycera</taxon>
        <taxon>Muscomorpha</taxon>
        <taxon>Platypezoidea</taxon>
        <taxon>Phoridae</taxon>
        <taxon>Megaseliini</taxon>
        <taxon>Megaselia</taxon>
    </lineage>
</organism>
<sequence>MLDFKCRQDDLWVVTIPKCGTTWMQETAWLVQNDFDFDKANSILLTERSPFVEIEGLQDGICKSFKISDDLPSPRLLKSHLPASFLPKEIWQKRSKIIYVARNVKDTVVSFQP</sequence>
<reference evidence="5" key="1">
    <citation type="submission" date="2013-02" db="EMBL/GenBank/DDBJ databases">
        <authorList>
            <person name="Hughes D."/>
        </authorList>
    </citation>
    <scope>NUCLEOTIDE SEQUENCE</scope>
    <source>
        <strain>Durham</strain>
        <strain evidence="5">NC isolate 2 -- Noor lab</strain>
    </source>
</reference>
<keyword evidence="5" id="KW-1185">Reference proteome</keyword>
<comment type="similarity">
    <text evidence="1">Belongs to the sulfotransferase 1 family.</text>
</comment>
<evidence type="ECO:0000313" key="5">
    <source>
        <dbReference type="Proteomes" id="UP000015102"/>
    </source>
</evidence>
<protein>
    <recommendedName>
        <fullName evidence="3">Sulfotransferase domain-containing protein</fullName>
    </recommendedName>
</protein>
<dbReference type="Gene3D" id="3.40.50.300">
    <property type="entry name" value="P-loop containing nucleotide triphosphate hydrolases"/>
    <property type="match status" value="1"/>
</dbReference>
<feature type="domain" description="Sulfotransferase" evidence="3">
    <location>
        <begin position="8"/>
        <end position="111"/>
    </location>
</feature>
<dbReference type="InterPro" id="IPR027417">
    <property type="entry name" value="P-loop_NTPase"/>
</dbReference>
<dbReference type="EMBL" id="CAQQ02113252">
    <property type="status" value="NOT_ANNOTATED_CDS"/>
    <property type="molecule type" value="Genomic_DNA"/>
</dbReference>
<dbReference type="Proteomes" id="UP000015102">
    <property type="component" value="Unassembled WGS sequence"/>
</dbReference>